<comment type="cofactor">
    <cofactor evidence="1">
        <name>FAD</name>
        <dbReference type="ChEBI" id="CHEBI:57692"/>
    </cofactor>
</comment>
<dbReference type="EC" id="1.5.99.12" evidence="4"/>
<keyword evidence="11" id="KW-1185">Reference proteome</keyword>
<dbReference type="PANTHER" id="PTHR13878">
    <property type="entry name" value="GULONOLACTONE OXIDASE"/>
    <property type="match status" value="1"/>
</dbReference>
<keyword evidence="8" id="KW-0175">Coiled coil</keyword>
<evidence type="ECO:0000256" key="1">
    <source>
        <dbReference type="ARBA" id="ARBA00001974"/>
    </source>
</evidence>
<feature type="coiled-coil region" evidence="8">
    <location>
        <begin position="34"/>
        <end position="68"/>
    </location>
</feature>
<keyword evidence="5" id="KW-0285">Flavoprotein</keyword>
<proteinExistence type="inferred from homology"/>
<feature type="domain" description="FAD-binding PCMH-type" evidence="9">
    <location>
        <begin position="107"/>
        <end position="284"/>
    </location>
</feature>
<evidence type="ECO:0000259" key="9">
    <source>
        <dbReference type="PROSITE" id="PS51387"/>
    </source>
</evidence>
<dbReference type="EnsemblPlants" id="OGLUM08G18070.1">
    <property type="protein sequence ID" value="OGLUM08G18070.1"/>
    <property type="gene ID" value="OGLUM08G18070"/>
</dbReference>
<evidence type="ECO:0000256" key="6">
    <source>
        <dbReference type="ARBA" id="ARBA00022827"/>
    </source>
</evidence>
<sequence length="688" mass="75023">MAVLEVRVSAPYKLPGPKLPRERQSKRASCCTVTSRLQRELSSARARLSSARARLQREREREKQETQRRAKMMLAYMDHAAAAAEPDAGAEPAVAAFAAAMDFGGLVSARPAAVVRPASSDDVASAIRAAARTAHLTVAARGNGHSVAGQAMARGGLVLDMRALPRRMQLVVAPSGEKFADVPSGALWEEVLHWAVSKHGLAPASWTDYLRLTVGGTLSNGGVSGQSFRYGPQVSNVAQLEVVTGDGECHVCSRSADPDLFFAVLGGLGQFGVITRARIPLSPAPQTVRWTRVVYASFADYAADAEWLVTRPPHEAFDYVEGFAFVRSDDPVNGWPTVPIPDGAHFDASLLPANAGPVLYCLEVALYQRGGGGDGGGDDMDKRVGEMMRQLKYVRGLEFAAGVGYVDFLSRVNRVEDEARRNGSWAAPHPWLNLFISSRDIAAFDRAVLNGMLADGVDGPMLIYPMLKSKWDPATSVALPEGEIFYLVALLRFCRPYPDGGPPVDELVAQNNAIIDACRSNGYDYKMYFPSYHAQSDWSRHFGAKWSRFVDRKARYDPLAILAPGQNIFARTPSSVAAAAAAVIVMMVMMGMKRRDRDEHNDDDDDDDRVIVRYIWEGCKRGGFRFDGMDDVSRAVGPAAVARLCSRSCKRENERCKRFPALILFLLIPPGEIGMPFDGDTHLVSLLG</sequence>
<dbReference type="GO" id="GO:0019139">
    <property type="term" value="F:cytokinin dehydrogenase activity"/>
    <property type="evidence" value="ECO:0007669"/>
    <property type="project" value="UniProtKB-EC"/>
</dbReference>
<dbReference type="InterPro" id="IPR016164">
    <property type="entry name" value="FAD-linked_Oxase-like_C"/>
</dbReference>
<dbReference type="Pfam" id="PF01565">
    <property type="entry name" value="FAD_binding_4"/>
    <property type="match status" value="1"/>
</dbReference>
<dbReference type="Gene3D" id="3.30.465.10">
    <property type="match status" value="1"/>
</dbReference>
<evidence type="ECO:0000256" key="3">
    <source>
        <dbReference type="ARBA" id="ARBA00011245"/>
    </source>
</evidence>
<accession>A0A0E0AWB5</accession>
<evidence type="ECO:0000256" key="8">
    <source>
        <dbReference type="SAM" id="Coils"/>
    </source>
</evidence>
<evidence type="ECO:0000313" key="11">
    <source>
        <dbReference type="Proteomes" id="UP000026961"/>
    </source>
</evidence>
<name>A0A0E0AWB5_9ORYZ</name>
<evidence type="ECO:0000256" key="7">
    <source>
        <dbReference type="ARBA" id="ARBA00023002"/>
    </source>
</evidence>
<dbReference type="InterPro" id="IPR016167">
    <property type="entry name" value="FAD-bd_PCMH_sub1"/>
</dbReference>
<evidence type="ECO:0000256" key="2">
    <source>
        <dbReference type="ARBA" id="ARBA00005466"/>
    </source>
</evidence>
<comment type="similarity">
    <text evidence="2">Belongs to the oxygen-dependent FAD-linked oxidoreductase family.</text>
</comment>
<dbReference type="InterPro" id="IPR016170">
    <property type="entry name" value="Cytok_DH_C_sf"/>
</dbReference>
<dbReference type="InterPro" id="IPR015345">
    <property type="entry name" value="Cytokinin_DH_FAD/cytokin-bd"/>
</dbReference>
<evidence type="ECO:0000256" key="5">
    <source>
        <dbReference type="ARBA" id="ARBA00022630"/>
    </source>
</evidence>
<dbReference type="Gramene" id="OGLUM08G18070.1">
    <property type="protein sequence ID" value="OGLUM08G18070.1"/>
    <property type="gene ID" value="OGLUM08G18070"/>
</dbReference>
<keyword evidence="7" id="KW-0560">Oxidoreductase</keyword>
<dbReference type="Proteomes" id="UP000026961">
    <property type="component" value="Chromosome 8"/>
</dbReference>
<dbReference type="PROSITE" id="PS51387">
    <property type="entry name" value="FAD_PCMH"/>
    <property type="match status" value="1"/>
</dbReference>
<protein>
    <recommendedName>
        <fullName evidence="4">cytokinin dehydrogenase</fullName>
        <ecNumber evidence="4">1.5.99.12</ecNumber>
    </recommendedName>
</protein>
<dbReference type="Gene3D" id="3.30.43.10">
    <property type="entry name" value="Uridine Diphospho-n-acetylenolpyruvylglucosamine Reductase, domain 2"/>
    <property type="match status" value="1"/>
</dbReference>
<dbReference type="SUPFAM" id="SSF56176">
    <property type="entry name" value="FAD-binding/transporter-associated domain-like"/>
    <property type="match status" value="1"/>
</dbReference>
<comment type="subunit">
    <text evidence="3">Monomer.</text>
</comment>
<dbReference type="InterPro" id="IPR050432">
    <property type="entry name" value="FAD-linked_Oxidoreductases_BP"/>
</dbReference>
<dbReference type="Gene3D" id="3.40.462.10">
    <property type="entry name" value="FAD-linked oxidases, C-terminal domain"/>
    <property type="match status" value="1"/>
</dbReference>
<dbReference type="GO" id="GO:0009690">
    <property type="term" value="P:cytokinin metabolic process"/>
    <property type="evidence" value="ECO:0007669"/>
    <property type="project" value="InterPro"/>
</dbReference>
<dbReference type="SUPFAM" id="SSF55103">
    <property type="entry name" value="FAD-linked oxidases, C-terminal domain"/>
    <property type="match status" value="1"/>
</dbReference>
<dbReference type="InterPro" id="IPR036318">
    <property type="entry name" value="FAD-bd_PCMH-like_sf"/>
</dbReference>
<dbReference type="HOGENOM" id="CLU_024955_1_1_1"/>
<dbReference type="STRING" id="40148.A0A0E0AWB5"/>
<dbReference type="InterPro" id="IPR016166">
    <property type="entry name" value="FAD-bd_PCMH"/>
</dbReference>
<reference evidence="10" key="1">
    <citation type="submission" date="2015-04" db="UniProtKB">
        <authorList>
            <consortium name="EnsemblPlants"/>
        </authorList>
    </citation>
    <scope>IDENTIFICATION</scope>
</reference>
<dbReference type="eggNOG" id="KOG1231">
    <property type="taxonomic scope" value="Eukaryota"/>
</dbReference>
<dbReference type="PANTHER" id="PTHR13878:SF112">
    <property type="entry name" value="CYTOKININ DEHYDROGENASE 7"/>
    <property type="match status" value="1"/>
</dbReference>
<dbReference type="InterPro" id="IPR016169">
    <property type="entry name" value="FAD-bd_PCMH_sub2"/>
</dbReference>
<reference evidence="10" key="2">
    <citation type="submission" date="2018-05" db="EMBL/GenBank/DDBJ databases">
        <title>OgluRS3 (Oryza glumaepatula Reference Sequence Version 3).</title>
        <authorList>
            <person name="Zhang J."/>
            <person name="Kudrna D."/>
            <person name="Lee S."/>
            <person name="Talag J."/>
            <person name="Welchert J."/>
            <person name="Wing R.A."/>
        </authorList>
    </citation>
    <scope>NUCLEOTIDE SEQUENCE [LARGE SCALE GENOMIC DNA]</scope>
</reference>
<dbReference type="Pfam" id="PF09265">
    <property type="entry name" value="Cytokin-bind"/>
    <property type="match status" value="1"/>
</dbReference>
<organism evidence="10">
    <name type="scientific">Oryza glumipatula</name>
    <dbReference type="NCBI Taxonomy" id="40148"/>
    <lineage>
        <taxon>Eukaryota</taxon>
        <taxon>Viridiplantae</taxon>
        <taxon>Streptophyta</taxon>
        <taxon>Embryophyta</taxon>
        <taxon>Tracheophyta</taxon>
        <taxon>Spermatophyta</taxon>
        <taxon>Magnoliopsida</taxon>
        <taxon>Liliopsida</taxon>
        <taxon>Poales</taxon>
        <taxon>Poaceae</taxon>
        <taxon>BOP clade</taxon>
        <taxon>Oryzoideae</taxon>
        <taxon>Oryzeae</taxon>
        <taxon>Oryzinae</taxon>
        <taxon>Oryza</taxon>
    </lineage>
</organism>
<keyword evidence="6" id="KW-0274">FAD</keyword>
<dbReference type="InterPro" id="IPR006094">
    <property type="entry name" value="Oxid_FAD_bind_N"/>
</dbReference>
<evidence type="ECO:0000256" key="4">
    <source>
        <dbReference type="ARBA" id="ARBA00011928"/>
    </source>
</evidence>
<dbReference type="AlphaFoldDB" id="A0A0E0AWB5"/>
<dbReference type="GO" id="GO:0071949">
    <property type="term" value="F:FAD binding"/>
    <property type="evidence" value="ECO:0007669"/>
    <property type="project" value="InterPro"/>
</dbReference>
<evidence type="ECO:0000313" key="10">
    <source>
        <dbReference type="EnsemblPlants" id="OGLUM08G18070.1"/>
    </source>
</evidence>